<keyword evidence="2" id="KW-0812">Transmembrane</keyword>
<evidence type="ECO:0000313" key="4">
    <source>
        <dbReference type="Proteomes" id="UP000010146"/>
    </source>
</evidence>
<keyword evidence="2" id="KW-1133">Transmembrane helix</keyword>
<keyword evidence="1" id="KW-0175">Coiled coil</keyword>
<protein>
    <submittedName>
        <fullName evidence="3">Stage III sporulation protein SpoAB</fullName>
    </submittedName>
</protein>
<evidence type="ECO:0000256" key="1">
    <source>
        <dbReference type="SAM" id="Coils"/>
    </source>
</evidence>
<dbReference type="NCBIfam" id="TIGR02833">
    <property type="entry name" value="spore_III_AB"/>
    <property type="match status" value="1"/>
</dbReference>
<dbReference type="EMBL" id="ABXP02000070">
    <property type="protein sequence ID" value="KKC29763.1"/>
    <property type="molecule type" value="Genomic_DNA"/>
</dbReference>
<accession>A0A0F5PMB4</accession>
<dbReference type="AlphaFoldDB" id="A0A0F5PMB4"/>
<evidence type="ECO:0000313" key="3">
    <source>
        <dbReference type="EMBL" id="KKC29763.1"/>
    </source>
</evidence>
<dbReference type="RefSeq" id="WP_022588242.1">
    <property type="nucleotide sequence ID" value="NZ_ABXP02000070.1"/>
</dbReference>
<dbReference type="PIRSF" id="PIRSF021435">
    <property type="entry name" value="SpoIIIAB"/>
    <property type="match status" value="1"/>
</dbReference>
<feature type="transmembrane region" description="Helical" evidence="2">
    <location>
        <begin position="6"/>
        <end position="24"/>
    </location>
</feature>
<dbReference type="Pfam" id="PF09548">
    <property type="entry name" value="Spore_III_AB"/>
    <property type="match status" value="1"/>
</dbReference>
<keyword evidence="2" id="KW-0472">Membrane</keyword>
<reference evidence="3 4" key="1">
    <citation type="submission" date="2008-07" db="EMBL/GenBank/DDBJ databases">
        <authorList>
            <person name="Gonzalez J."/>
            <person name="Sokolova T."/>
            <person name="Ferriera S."/>
            <person name="Johnson J."/>
            <person name="Kravitz S."/>
            <person name="Beeson K."/>
            <person name="Sutton G."/>
            <person name="Rogers Y.-H."/>
            <person name="Friedman R."/>
            <person name="Frazier M."/>
            <person name="Venter J.C."/>
        </authorList>
    </citation>
    <scope>NUCLEOTIDE SEQUENCE [LARGE SCALE GENOMIC DNA]</scope>
    <source>
        <strain evidence="3 4">DSM 12653</strain>
    </source>
</reference>
<comment type="caution">
    <text evidence="3">The sequence shown here is derived from an EMBL/GenBank/DDBJ whole genome shotgun (WGS) entry which is preliminary data.</text>
</comment>
<evidence type="ECO:0000256" key="2">
    <source>
        <dbReference type="SAM" id="Phobius"/>
    </source>
</evidence>
<sequence>MKLIGVILTIFSTTSIGYLMAMKFKARRWILKSLISALNLLKLEITYSRTPLERALKKVALSSDKTVGELFHRASLHLGEQSGLTAGEAWEKALNEWERGYLSKEEREILRAFGTILGISDAGNQEKNFNLTMDLLKRQLNLAEEEGKKNEKLYQNLGFLLGLAIVILFL</sequence>
<proteinExistence type="predicted"/>
<name>A0A0F5PMB4_9THEO</name>
<reference evidence="4" key="3">
    <citation type="submission" date="2015-02" db="EMBL/GenBank/DDBJ databases">
        <title>Genome analysis of three genomes within the thermophilic hydrogenogenic bacterial species Caldanaerobacter subterraneus.</title>
        <authorList>
            <person name="Sant'Anna F.H."/>
            <person name="Lebedinsky A."/>
            <person name="Sokolova T."/>
            <person name="Robb F.T."/>
            <person name="Gonzalez J.M."/>
        </authorList>
    </citation>
    <scope>NUCLEOTIDE SEQUENCE [LARGE SCALE GENOMIC DNA]</scope>
    <source>
        <strain evidence="4">DSM 12653</strain>
    </source>
</reference>
<dbReference type="Proteomes" id="UP000010146">
    <property type="component" value="Unassembled WGS sequence"/>
</dbReference>
<feature type="coiled-coil region" evidence="1">
    <location>
        <begin position="126"/>
        <end position="153"/>
    </location>
</feature>
<dbReference type="InterPro" id="IPR014198">
    <property type="entry name" value="Spore_III_AB"/>
</dbReference>
<organism evidence="3 4">
    <name type="scientific">Caldanaerobacter subterraneus subsp. pacificus DSM 12653</name>
    <dbReference type="NCBI Taxonomy" id="391606"/>
    <lineage>
        <taxon>Bacteria</taxon>
        <taxon>Bacillati</taxon>
        <taxon>Bacillota</taxon>
        <taxon>Clostridia</taxon>
        <taxon>Thermoanaerobacterales</taxon>
        <taxon>Thermoanaerobacteraceae</taxon>
        <taxon>Caldanaerobacter</taxon>
    </lineage>
</organism>
<gene>
    <name evidence="3" type="ORF">CDSM653_01204</name>
</gene>
<reference evidence="3 4" key="2">
    <citation type="journal article" date="2015" name="BMC Genomics">
        <title>Analysis of three genomes within the thermophilic bacterial species Caldanaerobacter subterraneus with a focus on carbon monoxide dehydrogenase evolution and hydrolase diversity.</title>
        <authorList>
            <person name="Sant'Anna F.H."/>
            <person name="Lebedinsky A.V."/>
            <person name="Sokolova T.G."/>
            <person name="Robb F.T."/>
            <person name="Gonzalez J.M."/>
        </authorList>
    </citation>
    <scope>NUCLEOTIDE SEQUENCE [LARGE SCALE GENOMIC DNA]</scope>
    <source>
        <strain evidence="3 4">DSM 12653</strain>
    </source>
</reference>